<dbReference type="InterPro" id="IPR013216">
    <property type="entry name" value="Methyltransf_11"/>
</dbReference>
<dbReference type="GO" id="GO:0032259">
    <property type="term" value="P:methylation"/>
    <property type="evidence" value="ECO:0007669"/>
    <property type="project" value="UniProtKB-KW"/>
</dbReference>
<name>A0A944GTS2_9HYPH</name>
<dbReference type="InterPro" id="IPR029063">
    <property type="entry name" value="SAM-dependent_MTases_sf"/>
</dbReference>
<proteinExistence type="predicted"/>
<comment type="caution">
    <text evidence="2">The sequence shown here is derived from an EMBL/GenBank/DDBJ whole genome shotgun (WGS) entry which is preliminary data.</text>
</comment>
<dbReference type="EMBL" id="QTKU01000002">
    <property type="protein sequence ID" value="MBS8260886.1"/>
    <property type="molecule type" value="Genomic_DNA"/>
</dbReference>
<dbReference type="Pfam" id="PF08241">
    <property type="entry name" value="Methyltransf_11"/>
    <property type="match status" value="1"/>
</dbReference>
<dbReference type="SUPFAM" id="SSF53335">
    <property type="entry name" value="S-adenosyl-L-methionine-dependent methyltransferases"/>
    <property type="match status" value="1"/>
</dbReference>
<accession>A0A944GTS2</accession>
<keyword evidence="2" id="KW-0808">Transferase</keyword>
<evidence type="ECO:0000313" key="2">
    <source>
        <dbReference type="EMBL" id="MBS8260886.1"/>
    </source>
</evidence>
<gene>
    <name evidence="2" type="ORF">DYI23_11695</name>
</gene>
<evidence type="ECO:0000259" key="1">
    <source>
        <dbReference type="Pfam" id="PF08241"/>
    </source>
</evidence>
<organism evidence="2 3">
    <name type="scientific">Roseibium polysiphoniae</name>
    <dbReference type="NCBI Taxonomy" id="2571221"/>
    <lineage>
        <taxon>Bacteria</taxon>
        <taxon>Pseudomonadati</taxon>
        <taxon>Pseudomonadota</taxon>
        <taxon>Alphaproteobacteria</taxon>
        <taxon>Hyphomicrobiales</taxon>
        <taxon>Stappiaceae</taxon>
        <taxon>Roseibium</taxon>
    </lineage>
</organism>
<feature type="domain" description="Methyltransferase type 11" evidence="1">
    <location>
        <begin position="50"/>
        <end position="143"/>
    </location>
</feature>
<dbReference type="RefSeq" id="WP_213216334.1">
    <property type="nucleotide sequence ID" value="NZ_QTKU01000002.1"/>
</dbReference>
<reference evidence="2" key="2">
    <citation type="journal article" date="2021" name="Microorganisms">
        <title>Bacterial Dimethylsulfoniopropionate Biosynthesis in the East China Sea.</title>
        <authorList>
            <person name="Liu J."/>
            <person name="Zhang Y."/>
            <person name="Liu J."/>
            <person name="Zhong H."/>
            <person name="Williams B.T."/>
            <person name="Zheng Y."/>
            <person name="Curson A.R.J."/>
            <person name="Sun C."/>
            <person name="Sun H."/>
            <person name="Song D."/>
            <person name="Wagner Mackenzie B."/>
            <person name="Bermejo Martinez A."/>
            <person name="Todd J.D."/>
            <person name="Zhang X.H."/>
        </authorList>
    </citation>
    <scope>NUCLEOTIDE SEQUENCE</scope>
    <source>
        <strain evidence="2">AESS21</strain>
    </source>
</reference>
<dbReference type="GO" id="GO:0008757">
    <property type="term" value="F:S-adenosylmethionine-dependent methyltransferase activity"/>
    <property type="evidence" value="ECO:0007669"/>
    <property type="project" value="InterPro"/>
</dbReference>
<dbReference type="PANTHER" id="PTHR43591">
    <property type="entry name" value="METHYLTRANSFERASE"/>
    <property type="match status" value="1"/>
</dbReference>
<dbReference type="CDD" id="cd02440">
    <property type="entry name" value="AdoMet_MTases"/>
    <property type="match status" value="1"/>
</dbReference>
<dbReference type="Proteomes" id="UP000705379">
    <property type="component" value="Unassembled WGS sequence"/>
</dbReference>
<sequence>MDSTEVARFWEGNAEAWTKLARAGYDQYRDALNTPEFLKILPPVADLKGIDIGCGEGGNTRKLAALNAKMHGVDIAPTFIRYAQQSEETDPLGISYRIGDATCLEEAGGSYDFATAFMSLMDVPQPDKAIIEAYRVLKPGGFLQFSILHPCFVPPLTKTLRGEDGLAYGRMVGDYFRETNGDVETWKFGAVPEEIQSKDEFFQVPRFHQALSSWINYLCQAGFHIEEMNEPSADSETAARFPTVEDTRSVPIFLQIRARKPL</sequence>
<dbReference type="AlphaFoldDB" id="A0A944GTS2"/>
<evidence type="ECO:0000313" key="3">
    <source>
        <dbReference type="Proteomes" id="UP000705379"/>
    </source>
</evidence>
<reference evidence="2" key="1">
    <citation type="submission" date="2018-08" db="EMBL/GenBank/DDBJ databases">
        <authorList>
            <person name="Jin W."/>
            <person name="Wang H."/>
            <person name="Yang Y."/>
            <person name="Li M."/>
            <person name="Liu J."/>
        </authorList>
    </citation>
    <scope>NUCLEOTIDE SEQUENCE</scope>
    <source>
        <strain evidence="2">AESS21</strain>
    </source>
</reference>
<protein>
    <submittedName>
        <fullName evidence="2">Class I SAM-dependent methyltransferase</fullName>
    </submittedName>
</protein>
<dbReference type="Gene3D" id="3.40.50.150">
    <property type="entry name" value="Vaccinia Virus protein VP39"/>
    <property type="match status" value="1"/>
</dbReference>
<keyword evidence="2" id="KW-0489">Methyltransferase</keyword>